<dbReference type="PANTHER" id="PTHR42760:SF45">
    <property type="entry name" value="SHORT CHAIN DEHYDROGENASE_REDUCTASE FAMILY PROTEIN, PUTATIVE (AFU_ORTHOLOGUE AFUA_3G09150)-RELATED"/>
    <property type="match status" value="1"/>
</dbReference>
<evidence type="ECO:0000313" key="3">
    <source>
        <dbReference type="Proteomes" id="UP000192927"/>
    </source>
</evidence>
<dbReference type="InterPro" id="IPR036291">
    <property type="entry name" value="NAD(P)-bd_dom_sf"/>
</dbReference>
<comment type="similarity">
    <text evidence="1">Belongs to the short-chain dehydrogenases/reductases (SDR) family.</text>
</comment>
<accession>A0A1W5DDN5</accession>
<dbReference type="GO" id="GO:0048038">
    <property type="term" value="F:quinone binding"/>
    <property type="evidence" value="ECO:0007669"/>
    <property type="project" value="TreeGrafter"/>
</dbReference>
<dbReference type="InterPro" id="IPR002347">
    <property type="entry name" value="SDR_fam"/>
</dbReference>
<dbReference type="SUPFAM" id="SSF51735">
    <property type="entry name" value="NAD(P)-binding Rossmann-fold domains"/>
    <property type="match status" value="1"/>
</dbReference>
<proteinExistence type="inferred from homology"/>
<evidence type="ECO:0000313" key="2">
    <source>
        <dbReference type="EMBL" id="SLM41032.1"/>
    </source>
</evidence>
<keyword evidence="3" id="KW-1185">Reference proteome</keyword>
<dbReference type="PANTHER" id="PTHR42760">
    <property type="entry name" value="SHORT-CHAIN DEHYDROGENASES/REDUCTASES FAMILY MEMBER"/>
    <property type="match status" value="1"/>
</dbReference>
<dbReference type="EMBL" id="FWEW01003762">
    <property type="protein sequence ID" value="SLM41032.1"/>
    <property type="molecule type" value="Genomic_DNA"/>
</dbReference>
<dbReference type="AlphaFoldDB" id="A0A1W5DDN5"/>
<dbReference type="GO" id="GO:0016616">
    <property type="term" value="F:oxidoreductase activity, acting on the CH-OH group of donors, NAD or NADP as acceptor"/>
    <property type="evidence" value="ECO:0007669"/>
    <property type="project" value="TreeGrafter"/>
</dbReference>
<dbReference type="Pfam" id="PF13561">
    <property type="entry name" value="adh_short_C2"/>
    <property type="match status" value="1"/>
</dbReference>
<dbReference type="GO" id="GO:0006633">
    <property type="term" value="P:fatty acid biosynthetic process"/>
    <property type="evidence" value="ECO:0007669"/>
    <property type="project" value="TreeGrafter"/>
</dbReference>
<dbReference type="PRINTS" id="PR00081">
    <property type="entry name" value="GDHRDH"/>
</dbReference>
<sequence length="260" mass="27781">MGSLSRVVSDSTLSCFDGKVILVAGAACPIGLATTKLLLKHCAKLSICDSDQKGLDEIQSWFYDTLPCPDRDYHMMKTVVDVSKADEVGAWVRNTVLTYGRIDGAANVAGRIGRVGLWPTAPLSDLRDETWDLVIAKNLTATMYCLRAELADIQPGGNIVCVSALLDQKGTGMEAAYSVCKYGLVGMIRSAVAEASKKSIRINSVAPGLARVENVVNSKSMPVEGTPQPEEIAKLVMFLLSENASCVTGTSFGVDGEPFR</sequence>
<dbReference type="Gene3D" id="3.40.50.720">
    <property type="entry name" value="NAD(P)-binding Rossmann-like Domain"/>
    <property type="match status" value="1"/>
</dbReference>
<organism evidence="2 3">
    <name type="scientific">Lasallia pustulata</name>
    <dbReference type="NCBI Taxonomy" id="136370"/>
    <lineage>
        <taxon>Eukaryota</taxon>
        <taxon>Fungi</taxon>
        <taxon>Dikarya</taxon>
        <taxon>Ascomycota</taxon>
        <taxon>Pezizomycotina</taxon>
        <taxon>Lecanoromycetes</taxon>
        <taxon>OSLEUM clade</taxon>
        <taxon>Umbilicariomycetidae</taxon>
        <taxon>Umbilicariales</taxon>
        <taxon>Umbilicariaceae</taxon>
        <taxon>Lasallia</taxon>
    </lineage>
</organism>
<evidence type="ECO:0000256" key="1">
    <source>
        <dbReference type="ARBA" id="ARBA00006484"/>
    </source>
</evidence>
<name>A0A1W5DDN5_9LECA</name>
<protein>
    <submittedName>
        <fullName evidence="2">Short-chain dehydrogenase/reductase SDR</fullName>
    </submittedName>
</protein>
<reference evidence="3" key="1">
    <citation type="submission" date="2017-03" db="EMBL/GenBank/DDBJ databases">
        <authorList>
            <person name="Sharma R."/>
            <person name="Thines M."/>
        </authorList>
    </citation>
    <scope>NUCLEOTIDE SEQUENCE [LARGE SCALE GENOMIC DNA]</scope>
</reference>
<dbReference type="Proteomes" id="UP000192927">
    <property type="component" value="Unassembled WGS sequence"/>
</dbReference>
<dbReference type="CDD" id="cd05233">
    <property type="entry name" value="SDR_c"/>
    <property type="match status" value="1"/>
</dbReference>